<sequence length="113" mass="13130">MAGYDYPEPYGDILLKLDDLHELPSYQCYTCTDCKEFSSEKTRIEKDCNECVIILKSSGLPDRECSHKEITVCRENFQARCCQGDLCNRGRRPYSRTQLLSVSFATVLFMQYF</sequence>
<evidence type="ECO:0000313" key="2">
    <source>
        <dbReference type="Proteomes" id="UP000728185"/>
    </source>
</evidence>
<keyword evidence="2" id="KW-1185">Reference proteome</keyword>
<dbReference type="Proteomes" id="UP000728185">
    <property type="component" value="Unassembled WGS sequence"/>
</dbReference>
<dbReference type="AlphaFoldDB" id="A0A8E0S0J4"/>
<name>A0A8E0S0J4_9TREM</name>
<organism evidence="1 2">
    <name type="scientific">Fasciolopsis buskii</name>
    <dbReference type="NCBI Taxonomy" id="27845"/>
    <lineage>
        <taxon>Eukaryota</taxon>
        <taxon>Metazoa</taxon>
        <taxon>Spiralia</taxon>
        <taxon>Lophotrochozoa</taxon>
        <taxon>Platyhelminthes</taxon>
        <taxon>Trematoda</taxon>
        <taxon>Digenea</taxon>
        <taxon>Plagiorchiida</taxon>
        <taxon>Echinostomata</taxon>
        <taxon>Echinostomatoidea</taxon>
        <taxon>Fasciolidae</taxon>
        <taxon>Fasciolopsis</taxon>
    </lineage>
</organism>
<evidence type="ECO:0000313" key="1">
    <source>
        <dbReference type="EMBL" id="KAA0198381.1"/>
    </source>
</evidence>
<reference evidence="1" key="1">
    <citation type="submission" date="2019-05" db="EMBL/GenBank/DDBJ databases">
        <title>Annotation for the trematode Fasciolopsis buski.</title>
        <authorList>
            <person name="Choi Y.-J."/>
        </authorList>
    </citation>
    <scope>NUCLEOTIDE SEQUENCE</scope>
    <source>
        <strain evidence="1">HT</strain>
        <tissue evidence="1">Whole worm</tissue>
    </source>
</reference>
<dbReference type="OrthoDB" id="6253132at2759"/>
<gene>
    <name evidence="1" type="ORF">FBUS_05637</name>
</gene>
<comment type="caution">
    <text evidence="1">The sequence shown here is derived from an EMBL/GenBank/DDBJ whole genome shotgun (WGS) entry which is preliminary data.</text>
</comment>
<proteinExistence type="predicted"/>
<accession>A0A8E0S0J4</accession>
<dbReference type="EMBL" id="LUCM01001779">
    <property type="protein sequence ID" value="KAA0198381.1"/>
    <property type="molecule type" value="Genomic_DNA"/>
</dbReference>
<protein>
    <submittedName>
        <fullName evidence="1">Uncharacterized protein</fullName>
    </submittedName>
</protein>